<keyword evidence="7" id="KW-0479">Metal-binding</keyword>
<dbReference type="GO" id="GO:0004180">
    <property type="term" value="F:carboxypeptidase activity"/>
    <property type="evidence" value="ECO:0007669"/>
    <property type="project" value="UniProtKB-KW"/>
</dbReference>
<dbReference type="PANTHER" id="PTHR10404">
    <property type="entry name" value="N-ACETYLATED-ALPHA-LINKED ACIDIC DIPEPTIDASE"/>
    <property type="match status" value="1"/>
</dbReference>
<keyword evidence="10" id="KW-0735">Signal-anchor</keyword>
<reference evidence="17" key="2">
    <citation type="submission" date="2020-08" db="EMBL/GenBank/DDBJ databases">
        <title>Plant Genome Project.</title>
        <authorList>
            <person name="Zhang R.-G."/>
        </authorList>
    </citation>
    <scope>NUCLEOTIDE SEQUENCE</scope>
    <source>
        <strain evidence="17">Huo1</strain>
        <tissue evidence="17">Leaf</tissue>
    </source>
</reference>
<dbReference type="SUPFAM" id="SSF47672">
    <property type="entry name" value="Transferrin receptor-like dimerisation domain"/>
    <property type="match status" value="1"/>
</dbReference>
<dbReference type="GO" id="GO:0016020">
    <property type="term" value="C:membrane"/>
    <property type="evidence" value="ECO:0007669"/>
    <property type="project" value="UniProtKB-SubCell"/>
</dbReference>
<evidence type="ECO:0000256" key="14">
    <source>
        <dbReference type="ARBA" id="ARBA00023180"/>
    </source>
</evidence>
<name>A0A8X8Y910_SALSN</name>
<dbReference type="InterPro" id="IPR039373">
    <property type="entry name" value="Peptidase_M28B"/>
</dbReference>
<evidence type="ECO:0000256" key="10">
    <source>
        <dbReference type="ARBA" id="ARBA00022968"/>
    </source>
</evidence>
<evidence type="ECO:0000256" key="13">
    <source>
        <dbReference type="ARBA" id="ARBA00023136"/>
    </source>
</evidence>
<sequence>MNAAAAAVVFTDRKDYGGERWFPDDRWMPPSGVQVGSVYTGAGDPTTPGWPSTEGCERVSEEEVEVPLIPSLPVSWADGDAIMRSIGGPVADEDWQGGKDAGVYRLGPGPGVLNLNYQGEQVITKIENVIGIIHGAEEPDRYVILGNHRDAWTFGAADPNSGTACMLEVARRMWKLQKKGWKPRRTILFCNWDAEEYGLIGSVEWVEENRQMLESRAVAYLNVDVAVAGAGFETSATPQLDELLVQSAKQVMDPDNSSQTIYDSWTSSTGGGAKVGRRGGAGSDYSAFVQHIGVSAADIAIGGDYPVYHSMYGDFVWMSKFGDPMFRRHAAVASIWGLVVLRLADDVILPFNYFSYAHELQIAEELKGQVLHKGLTVVPMIKSIDEFKKAAIQINDEIKALEGSWTSMWKDGQKVREVKERLMMAERAFTDREGLKGRSWYKHLIYAPAKHNDYGSTSFPGIYDEIEKAKSANSTESWRAVQHEIWRVARVCGCIVPLR</sequence>
<keyword evidence="13" id="KW-0472">Membrane</keyword>
<keyword evidence="12" id="KW-0482">Metalloprotease</keyword>
<evidence type="ECO:0000256" key="7">
    <source>
        <dbReference type="ARBA" id="ARBA00022723"/>
    </source>
</evidence>
<comment type="caution">
    <text evidence="17">The sequence shown here is derived from an EMBL/GenBank/DDBJ whole genome shotgun (WGS) entry which is preliminary data.</text>
</comment>
<evidence type="ECO:0000256" key="6">
    <source>
        <dbReference type="ARBA" id="ARBA00022692"/>
    </source>
</evidence>
<dbReference type="Gene3D" id="3.40.630.10">
    <property type="entry name" value="Zn peptidases"/>
    <property type="match status" value="1"/>
</dbReference>
<protein>
    <recommendedName>
        <fullName evidence="19">N-acetylated-alpha-linked acidic dipeptidase</fullName>
    </recommendedName>
</protein>
<comment type="similarity">
    <text evidence="3">Belongs to the peptidase M28 family. M28B subfamily.</text>
</comment>
<evidence type="ECO:0000259" key="15">
    <source>
        <dbReference type="Pfam" id="PF04253"/>
    </source>
</evidence>
<dbReference type="Proteomes" id="UP000298416">
    <property type="component" value="Unassembled WGS sequence"/>
</dbReference>
<accession>A0A8X8Y910</accession>
<reference evidence="17" key="1">
    <citation type="submission" date="2018-01" db="EMBL/GenBank/DDBJ databases">
        <authorList>
            <person name="Mao J.F."/>
        </authorList>
    </citation>
    <scope>NUCLEOTIDE SEQUENCE</scope>
    <source>
        <strain evidence="17">Huo1</strain>
        <tissue evidence="17">Leaf</tissue>
    </source>
</reference>
<keyword evidence="8" id="KW-0378">Hydrolase</keyword>
<dbReference type="FunFam" id="3.40.630.10:FF:000009">
    <property type="entry name" value="N-acetylated-alpha-linked acidic dipeptidase 2"/>
    <property type="match status" value="1"/>
</dbReference>
<evidence type="ECO:0000256" key="2">
    <source>
        <dbReference type="ARBA" id="ARBA00004606"/>
    </source>
</evidence>
<dbReference type="InterPro" id="IPR007365">
    <property type="entry name" value="TFR-like_dimer_dom"/>
</dbReference>
<keyword evidence="18" id="KW-1185">Reference proteome</keyword>
<dbReference type="PANTHER" id="PTHR10404:SF46">
    <property type="entry name" value="VACUOLAR PROTEIN SORTING-ASSOCIATED PROTEIN 70"/>
    <property type="match status" value="1"/>
</dbReference>
<evidence type="ECO:0000313" key="18">
    <source>
        <dbReference type="Proteomes" id="UP000298416"/>
    </source>
</evidence>
<gene>
    <name evidence="17" type="ORF">SASPL_112893</name>
</gene>
<evidence type="ECO:0000256" key="4">
    <source>
        <dbReference type="ARBA" id="ARBA00022645"/>
    </source>
</evidence>
<dbReference type="InterPro" id="IPR046450">
    <property type="entry name" value="PA_dom_sf"/>
</dbReference>
<organism evidence="17">
    <name type="scientific">Salvia splendens</name>
    <name type="common">Scarlet sage</name>
    <dbReference type="NCBI Taxonomy" id="180675"/>
    <lineage>
        <taxon>Eukaryota</taxon>
        <taxon>Viridiplantae</taxon>
        <taxon>Streptophyta</taxon>
        <taxon>Embryophyta</taxon>
        <taxon>Tracheophyta</taxon>
        <taxon>Spermatophyta</taxon>
        <taxon>Magnoliopsida</taxon>
        <taxon>eudicotyledons</taxon>
        <taxon>Gunneridae</taxon>
        <taxon>Pentapetalae</taxon>
        <taxon>asterids</taxon>
        <taxon>lamiids</taxon>
        <taxon>Lamiales</taxon>
        <taxon>Lamiaceae</taxon>
        <taxon>Nepetoideae</taxon>
        <taxon>Mentheae</taxon>
        <taxon>Salviinae</taxon>
        <taxon>Salvia</taxon>
        <taxon>Salvia subgen. Calosphace</taxon>
        <taxon>core Calosphace</taxon>
    </lineage>
</organism>
<comment type="cofactor">
    <cofactor evidence="1">
        <name>Zn(2+)</name>
        <dbReference type="ChEBI" id="CHEBI:29105"/>
    </cofactor>
</comment>
<dbReference type="InterPro" id="IPR007484">
    <property type="entry name" value="Peptidase_M28"/>
</dbReference>
<keyword evidence="14" id="KW-0325">Glycoprotein</keyword>
<evidence type="ECO:0000256" key="3">
    <source>
        <dbReference type="ARBA" id="ARBA00005634"/>
    </source>
</evidence>
<keyword evidence="6" id="KW-0812">Transmembrane</keyword>
<dbReference type="GO" id="GO:0006508">
    <property type="term" value="P:proteolysis"/>
    <property type="evidence" value="ECO:0007669"/>
    <property type="project" value="UniProtKB-KW"/>
</dbReference>
<dbReference type="FunFam" id="1.20.930.40:FF:000001">
    <property type="entry name" value="N-acetylated-alpha-linked acidic dipeptidase 2"/>
    <property type="match status" value="1"/>
</dbReference>
<keyword evidence="5" id="KW-0645">Protease</keyword>
<feature type="domain" description="Transferrin receptor-like dimerisation" evidence="15">
    <location>
        <begin position="377"/>
        <end position="491"/>
    </location>
</feature>
<evidence type="ECO:0000256" key="5">
    <source>
        <dbReference type="ARBA" id="ARBA00022670"/>
    </source>
</evidence>
<evidence type="ECO:0000256" key="9">
    <source>
        <dbReference type="ARBA" id="ARBA00022833"/>
    </source>
</evidence>
<keyword evidence="9" id="KW-0862">Zinc</keyword>
<dbReference type="Gene3D" id="1.20.930.40">
    <property type="entry name" value="Transferrin receptor-like, dimerisation domain"/>
    <property type="match status" value="1"/>
</dbReference>
<dbReference type="Gene3D" id="3.50.30.30">
    <property type="match status" value="1"/>
</dbReference>
<dbReference type="CDD" id="cd08022">
    <property type="entry name" value="M28_PSMA_like"/>
    <property type="match status" value="1"/>
</dbReference>
<evidence type="ECO:0000256" key="1">
    <source>
        <dbReference type="ARBA" id="ARBA00001947"/>
    </source>
</evidence>
<dbReference type="EMBL" id="PNBA02000004">
    <property type="protein sequence ID" value="KAG6428640.1"/>
    <property type="molecule type" value="Genomic_DNA"/>
</dbReference>
<feature type="domain" description="Peptidase M28" evidence="16">
    <location>
        <begin position="128"/>
        <end position="314"/>
    </location>
</feature>
<evidence type="ECO:0000256" key="12">
    <source>
        <dbReference type="ARBA" id="ARBA00023049"/>
    </source>
</evidence>
<keyword evidence="11" id="KW-1133">Transmembrane helix</keyword>
<comment type="subcellular location">
    <subcellularLocation>
        <location evidence="2">Membrane</location>
        <topology evidence="2">Single-pass type II membrane protein</topology>
    </subcellularLocation>
</comment>
<dbReference type="SUPFAM" id="SSF53187">
    <property type="entry name" value="Zn-dependent exopeptidases"/>
    <property type="match status" value="1"/>
</dbReference>
<dbReference type="GO" id="GO:0008237">
    <property type="term" value="F:metallopeptidase activity"/>
    <property type="evidence" value="ECO:0007669"/>
    <property type="project" value="UniProtKB-KW"/>
</dbReference>
<dbReference type="InterPro" id="IPR036757">
    <property type="entry name" value="TFR-like_dimer_dom_sf"/>
</dbReference>
<dbReference type="GO" id="GO:0046872">
    <property type="term" value="F:metal ion binding"/>
    <property type="evidence" value="ECO:0007669"/>
    <property type="project" value="UniProtKB-KW"/>
</dbReference>
<evidence type="ECO:0000256" key="8">
    <source>
        <dbReference type="ARBA" id="ARBA00022801"/>
    </source>
</evidence>
<dbReference type="AlphaFoldDB" id="A0A8X8Y910"/>
<evidence type="ECO:0000256" key="11">
    <source>
        <dbReference type="ARBA" id="ARBA00022989"/>
    </source>
</evidence>
<dbReference type="SUPFAM" id="SSF52025">
    <property type="entry name" value="PA domain"/>
    <property type="match status" value="1"/>
</dbReference>
<evidence type="ECO:0000313" key="17">
    <source>
        <dbReference type="EMBL" id="KAG6428640.1"/>
    </source>
</evidence>
<proteinExistence type="inferred from homology"/>
<evidence type="ECO:0000259" key="16">
    <source>
        <dbReference type="Pfam" id="PF04389"/>
    </source>
</evidence>
<keyword evidence="4" id="KW-0121">Carboxypeptidase</keyword>
<dbReference type="Pfam" id="PF04389">
    <property type="entry name" value="Peptidase_M28"/>
    <property type="match status" value="1"/>
</dbReference>
<evidence type="ECO:0008006" key="19">
    <source>
        <dbReference type="Google" id="ProtNLM"/>
    </source>
</evidence>
<dbReference type="Pfam" id="PF04253">
    <property type="entry name" value="TFR_dimer"/>
    <property type="match status" value="1"/>
</dbReference>